<dbReference type="InterPro" id="IPR051911">
    <property type="entry name" value="SDR_oxidoreductase"/>
</dbReference>
<organism evidence="4 5">
    <name type="scientific">Neohortaea acidophila</name>
    <dbReference type="NCBI Taxonomy" id="245834"/>
    <lineage>
        <taxon>Eukaryota</taxon>
        <taxon>Fungi</taxon>
        <taxon>Dikarya</taxon>
        <taxon>Ascomycota</taxon>
        <taxon>Pezizomycotina</taxon>
        <taxon>Dothideomycetes</taxon>
        <taxon>Dothideomycetidae</taxon>
        <taxon>Mycosphaerellales</taxon>
        <taxon>Teratosphaeriaceae</taxon>
        <taxon>Neohortaea</taxon>
    </lineage>
</organism>
<evidence type="ECO:0000313" key="4">
    <source>
        <dbReference type="EMBL" id="KAF2479770.1"/>
    </source>
</evidence>
<dbReference type="PRINTS" id="PR00080">
    <property type="entry name" value="SDRFAMILY"/>
</dbReference>
<dbReference type="InterPro" id="IPR036291">
    <property type="entry name" value="NAD(P)-bd_dom_sf"/>
</dbReference>
<keyword evidence="5" id="KW-1185">Reference proteome</keyword>
<dbReference type="Proteomes" id="UP000799767">
    <property type="component" value="Unassembled WGS sequence"/>
</dbReference>
<dbReference type="EMBL" id="MU001641">
    <property type="protein sequence ID" value="KAF2479770.1"/>
    <property type="molecule type" value="Genomic_DNA"/>
</dbReference>
<gene>
    <name evidence="4" type="ORF">BDY17DRAFT_272144</name>
</gene>
<dbReference type="OrthoDB" id="1274115at2759"/>
<dbReference type="AlphaFoldDB" id="A0A6A6PIB4"/>
<protein>
    <recommendedName>
        <fullName evidence="6">NAD(P)-binding protein</fullName>
    </recommendedName>
</protein>
<keyword evidence="2" id="KW-0560">Oxidoreductase</keyword>
<accession>A0A6A6PIB4</accession>
<dbReference type="GO" id="GO:0016491">
    <property type="term" value="F:oxidoreductase activity"/>
    <property type="evidence" value="ECO:0007669"/>
    <property type="project" value="UniProtKB-KW"/>
</dbReference>
<dbReference type="Pfam" id="PF00106">
    <property type="entry name" value="adh_short"/>
    <property type="match status" value="1"/>
</dbReference>
<sequence length="283" mass="31377">MAPAEVFFITGTSTGFGYELVQQCLEKGDKVVATARNSSKLKFDGATKDNLLTVDCDVTNEDSIHKAFDAGLKQFGRIDVVVNNAGYGLSGEFESLSDRQIRKQMEVNYFGLLNVTRRALQVLREENKPPGGKIQQVTSIGGQKGVPTFSIYCSSKWAVEGFTESLNQELKPEWNIKLTCVEPGGFRTDWAGRSMEFGEEKNKAYDHIDAKERMGKVNGTQAGDPPKAARAMWELAKMKDPPLRVVLGTDAYKAITQKIKDYGELYPKYEKLSNSTDVDGYEG</sequence>
<reference evidence="4" key="1">
    <citation type="journal article" date="2020" name="Stud. Mycol.">
        <title>101 Dothideomycetes genomes: a test case for predicting lifestyles and emergence of pathogens.</title>
        <authorList>
            <person name="Haridas S."/>
            <person name="Albert R."/>
            <person name="Binder M."/>
            <person name="Bloem J."/>
            <person name="Labutti K."/>
            <person name="Salamov A."/>
            <person name="Andreopoulos B."/>
            <person name="Baker S."/>
            <person name="Barry K."/>
            <person name="Bills G."/>
            <person name="Bluhm B."/>
            <person name="Cannon C."/>
            <person name="Castanera R."/>
            <person name="Culley D."/>
            <person name="Daum C."/>
            <person name="Ezra D."/>
            <person name="Gonzalez J."/>
            <person name="Henrissat B."/>
            <person name="Kuo A."/>
            <person name="Liang C."/>
            <person name="Lipzen A."/>
            <person name="Lutzoni F."/>
            <person name="Magnuson J."/>
            <person name="Mondo S."/>
            <person name="Nolan M."/>
            <person name="Ohm R."/>
            <person name="Pangilinan J."/>
            <person name="Park H.-J."/>
            <person name="Ramirez L."/>
            <person name="Alfaro M."/>
            <person name="Sun H."/>
            <person name="Tritt A."/>
            <person name="Yoshinaga Y."/>
            <person name="Zwiers L.-H."/>
            <person name="Turgeon B."/>
            <person name="Goodwin S."/>
            <person name="Spatafora J."/>
            <person name="Crous P."/>
            <person name="Grigoriev I."/>
        </authorList>
    </citation>
    <scope>NUCLEOTIDE SEQUENCE</scope>
    <source>
        <strain evidence="4">CBS 113389</strain>
    </source>
</reference>
<evidence type="ECO:0000256" key="3">
    <source>
        <dbReference type="RuleBase" id="RU000363"/>
    </source>
</evidence>
<evidence type="ECO:0008006" key="6">
    <source>
        <dbReference type="Google" id="ProtNLM"/>
    </source>
</evidence>
<dbReference type="RefSeq" id="XP_033586340.1">
    <property type="nucleotide sequence ID" value="XM_033731957.1"/>
</dbReference>
<dbReference type="PANTHER" id="PTHR43976">
    <property type="entry name" value="SHORT CHAIN DEHYDROGENASE"/>
    <property type="match status" value="1"/>
</dbReference>
<dbReference type="CDD" id="cd05374">
    <property type="entry name" value="17beta-HSD-like_SDR_c"/>
    <property type="match status" value="1"/>
</dbReference>
<comment type="similarity">
    <text evidence="1 3">Belongs to the short-chain dehydrogenases/reductases (SDR) family.</text>
</comment>
<proteinExistence type="inferred from homology"/>
<evidence type="ECO:0000256" key="1">
    <source>
        <dbReference type="ARBA" id="ARBA00006484"/>
    </source>
</evidence>
<dbReference type="SUPFAM" id="SSF51735">
    <property type="entry name" value="NAD(P)-binding Rossmann-fold domains"/>
    <property type="match status" value="1"/>
</dbReference>
<name>A0A6A6PIB4_9PEZI</name>
<dbReference type="Gene3D" id="3.40.50.720">
    <property type="entry name" value="NAD(P)-binding Rossmann-like Domain"/>
    <property type="match status" value="1"/>
</dbReference>
<dbReference type="GeneID" id="54472959"/>
<dbReference type="InterPro" id="IPR002347">
    <property type="entry name" value="SDR_fam"/>
</dbReference>
<dbReference type="PRINTS" id="PR00081">
    <property type="entry name" value="GDHRDH"/>
</dbReference>
<evidence type="ECO:0000256" key="2">
    <source>
        <dbReference type="ARBA" id="ARBA00023002"/>
    </source>
</evidence>
<evidence type="ECO:0000313" key="5">
    <source>
        <dbReference type="Proteomes" id="UP000799767"/>
    </source>
</evidence>
<dbReference type="PANTHER" id="PTHR43976:SF16">
    <property type="entry name" value="SHORT-CHAIN DEHYDROGENASE_REDUCTASE FAMILY PROTEIN"/>
    <property type="match status" value="1"/>
</dbReference>